<evidence type="ECO:0000259" key="11">
    <source>
        <dbReference type="PROSITE" id="PS50893"/>
    </source>
</evidence>
<reference evidence="12 13" key="1">
    <citation type="submission" date="2017-05" db="EMBL/GenBank/DDBJ databases">
        <title>Genomic insights into alkan degradation activity of Oleiphilus messinensis.</title>
        <authorList>
            <person name="Kozyavkin S.A."/>
            <person name="Slesarev A.I."/>
            <person name="Golyshin P.N."/>
            <person name="Korzhenkov A."/>
            <person name="Golyshina O.N."/>
            <person name="Toshchakov S.V."/>
        </authorList>
    </citation>
    <scope>NUCLEOTIDE SEQUENCE [LARGE SCALE GENOMIC DNA]</scope>
    <source>
        <strain evidence="12 13">ME102</strain>
    </source>
</reference>
<evidence type="ECO:0000256" key="4">
    <source>
        <dbReference type="ARBA" id="ARBA00022475"/>
    </source>
</evidence>
<dbReference type="OrthoDB" id="6461291at2"/>
<accession>A0A1Y0I2D9</accession>
<dbReference type="RefSeq" id="WP_087459810.1">
    <property type="nucleotide sequence ID" value="NZ_CP021425.1"/>
</dbReference>
<sequence length="252" mass="28171">MIQLKNVSLRLGQHCVLGDINASIGAPGLTAIIGPNGAGKSSLLSVMSRLQPPTEGIVLLDGKNLHDLPGNTVAKQLSLLRQENHLVSRLTVADLVCFGRFPYHKGRPGKSDWEKIQQCLTLLELDSIRHRYLDQLSGGQKQRAFIAMILAQDTPYILLDEPLNNLDMKHGVAIMKTLKKAAKTSQKRVIMVLHDINFASVYCDFIVAMQNGGITHQGRTEEIMDSAVLSDIYQMSMRVEEFHQQRICFYYQ</sequence>
<dbReference type="PROSITE" id="PS00211">
    <property type="entry name" value="ABC_TRANSPORTER_1"/>
    <property type="match status" value="1"/>
</dbReference>
<dbReference type="CDD" id="cd03214">
    <property type="entry name" value="ABC_Iron-Siderophores_B12_Hemin"/>
    <property type="match status" value="1"/>
</dbReference>
<evidence type="ECO:0000256" key="8">
    <source>
        <dbReference type="ARBA" id="ARBA00023004"/>
    </source>
</evidence>
<dbReference type="FunFam" id="3.40.50.300:FF:000134">
    <property type="entry name" value="Iron-enterobactin ABC transporter ATP-binding protein"/>
    <property type="match status" value="1"/>
</dbReference>
<evidence type="ECO:0000256" key="6">
    <source>
        <dbReference type="ARBA" id="ARBA00022741"/>
    </source>
</evidence>
<feature type="domain" description="ABC transporter" evidence="11">
    <location>
        <begin position="2"/>
        <end position="236"/>
    </location>
</feature>
<gene>
    <name evidence="12" type="ORF">OLMES_0529</name>
</gene>
<evidence type="ECO:0000256" key="1">
    <source>
        <dbReference type="ARBA" id="ARBA00004202"/>
    </source>
</evidence>
<evidence type="ECO:0000256" key="5">
    <source>
        <dbReference type="ARBA" id="ARBA00022496"/>
    </source>
</evidence>
<dbReference type="InterPro" id="IPR017871">
    <property type="entry name" value="ABC_transporter-like_CS"/>
</dbReference>
<dbReference type="GO" id="GO:0005886">
    <property type="term" value="C:plasma membrane"/>
    <property type="evidence" value="ECO:0007669"/>
    <property type="project" value="UniProtKB-SubCell"/>
</dbReference>
<dbReference type="AlphaFoldDB" id="A0A1Y0I2D9"/>
<dbReference type="EMBL" id="CP021425">
    <property type="protein sequence ID" value="ARU54632.1"/>
    <property type="molecule type" value="Genomic_DNA"/>
</dbReference>
<dbReference type="PROSITE" id="PS50893">
    <property type="entry name" value="ABC_TRANSPORTER_2"/>
    <property type="match status" value="1"/>
</dbReference>
<keyword evidence="6" id="KW-0547">Nucleotide-binding</keyword>
<evidence type="ECO:0000313" key="12">
    <source>
        <dbReference type="EMBL" id="ARU54632.1"/>
    </source>
</evidence>
<dbReference type="Gene3D" id="3.40.50.300">
    <property type="entry name" value="P-loop containing nucleotide triphosphate hydrolases"/>
    <property type="match status" value="1"/>
</dbReference>
<keyword evidence="10" id="KW-0472">Membrane</keyword>
<keyword evidence="7 12" id="KW-0067">ATP-binding</keyword>
<dbReference type="InterPro" id="IPR051535">
    <property type="entry name" value="Siderophore_ABC-ATPase"/>
</dbReference>
<evidence type="ECO:0000256" key="9">
    <source>
        <dbReference type="ARBA" id="ARBA00023065"/>
    </source>
</evidence>
<proteinExistence type="inferred from homology"/>
<keyword evidence="9" id="KW-0406">Ion transport</keyword>
<dbReference type="InterPro" id="IPR027417">
    <property type="entry name" value="P-loop_NTPase"/>
</dbReference>
<dbReference type="GO" id="GO:0005524">
    <property type="term" value="F:ATP binding"/>
    <property type="evidence" value="ECO:0007669"/>
    <property type="project" value="UniProtKB-KW"/>
</dbReference>
<keyword evidence="4" id="KW-1003">Cell membrane</keyword>
<comment type="subcellular location">
    <subcellularLocation>
        <location evidence="1">Cell membrane</location>
        <topology evidence="1">Peripheral membrane protein</topology>
    </subcellularLocation>
</comment>
<dbReference type="PANTHER" id="PTHR42771:SF3">
    <property type="entry name" value="PETROBACTIN IMPORT ATP-BINDING PROTEIN YCLP"/>
    <property type="match status" value="1"/>
</dbReference>
<dbReference type="GO" id="GO:0016887">
    <property type="term" value="F:ATP hydrolysis activity"/>
    <property type="evidence" value="ECO:0007669"/>
    <property type="project" value="InterPro"/>
</dbReference>
<evidence type="ECO:0000256" key="7">
    <source>
        <dbReference type="ARBA" id="ARBA00022840"/>
    </source>
</evidence>
<dbReference type="SUPFAM" id="SSF52540">
    <property type="entry name" value="P-loop containing nucleoside triphosphate hydrolases"/>
    <property type="match status" value="1"/>
</dbReference>
<protein>
    <submittedName>
        <fullName evidence="12">ABC transporter ATP-binding protein</fullName>
    </submittedName>
</protein>
<dbReference type="SMART" id="SM00382">
    <property type="entry name" value="AAA"/>
    <property type="match status" value="1"/>
</dbReference>
<dbReference type="InterPro" id="IPR003593">
    <property type="entry name" value="AAA+_ATPase"/>
</dbReference>
<keyword evidence="5" id="KW-0410">Iron transport</keyword>
<dbReference type="InterPro" id="IPR003439">
    <property type="entry name" value="ABC_transporter-like_ATP-bd"/>
</dbReference>
<keyword evidence="8" id="KW-0408">Iron</keyword>
<evidence type="ECO:0000256" key="2">
    <source>
        <dbReference type="ARBA" id="ARBA00005417"/>
    </source>
</evidence>
<dbReference type="Proteomes" id="UP000196027">
    <property type="component" value="Chromosome"/>
</dbReference>
<keyword evidence="13" id="KW-1185">Reference proteome</keyword>
<evidence type="ECO:0000256" key="10">
    <source>
        <dbReference type="ARBA" id="ARBA00023136"/>
    </source>
</evidence>
<dbReference type="PANTHER" id="PTHR42771">
    <property type="entry name" value="IRON(3+)-HYDROXAMATE IMPORT ATP-BINDING PROTEIN FHUC"/>
    <property type="match status" value="1"/>
</dbReference>
<name>A0A1Y0I2D9_9GAMM</name>
<keyword evidence="3" id="KW-0813">Transport</keyword>
<evidence type="ECO:0000256" key="3">
    <source>
        <dbReference type="ARBA" id="ARBA00022448"/>
    </source>
</evidence>
<organism evidence="12 13">
    <name type="scientific">Oleiphilus messinensis</name>
    <dbReference type="NCBI Taxonomy" id="141451"/>
    <lineage>
        <taxon>Bacteria</taxon>
        <taxon>Pseudomonadati</taxon>
        <taxon>Pseudomonadota</taxon>
        <taxon>Gammaproteobacteria</taxon>
        <taxon>Oceanospirillales</taxon>
        <taxon>Oleiphilaceae</taxon>
        <taxon>Oleiphilus</taxon>
    </lineage>
</organism>
<dbReference type="GO" id="GO:0006826">
    <property type="term" value="P:iron ion transport"/>
    <property type="evidence" value="ECO:0007669"/>
    <property type="project" value="UniProtKB-KW"/>
</dbReference>
<dbReference type="KEGG" id="ome:OLMES_0529"/>
<dbReference type="Pfam" id="PF00005">
    <property type="entry name" value="ABC_tran"/>
    <property type="match status" value="1"/>
</dbReference>
<comment type="similarity">
    <text evidence="2">Belongs to the ABC transporter superfamily.</text>
</comment>
<evidence type="ECO:0000313" key="13">
    <source>
        <dbReference type="Proteomes" id="UP000196027"/>
    </source>
</evidence>